<gene>
    <name evidence="2" type="ORF">NZD89_05525</name>
</gene>
<evidence type="ECO:0000313" key="2">
    <source>
        <dbReference type="EMBL" id="WAH42889.1"/>
    </source>
</evidence>
<evidence type="ECO:0000313" key="3">
    <source>
        <dbReference type="Proteomes" id="UP001164761"/>
    </source>
</evidence>
<keyword evidence="3" id="KW-1185">Reference proteome</keyword>
<accession>A0ABY6ZIY3</accession>
<evidence type="ECO:0000259" key="1">
    <source>
        <dbReference type="Pfam" id="PF04608"/>
    </source>
</evidence>
<organism evidence="2 3">
    <name type="scientific">Alicyclobacillus fastidiosus</name>
    <dbReference type="NCBI Taxonomy" id="392011"/>
    <lineage>
        <taxon>Bacteria</taxon>
        <taxon>Bacillati</taxon>
        <taxon>Bacillota</taxon>
        <taxon>Bacilli</taxon>
        <taxon>Bacillales</taxon>
        <taxon>Alicyclobacillaceae</taxon>
        <taxon>Alicyclobacillus</taxon>
    </lineage>
</organism>
<dbReference type="Proteomes" id="UP001164761">
    <property type="component" value="Chromosome"/>
</dbReference>
<dbReference type="SUPFAM" id="SSF101307">
    <property type="entry name" value="YutG-like"/>
    <property type="match status" value="1"/>
</dbReference>
<sequence length="165" mass="17938">MAVSVVERLRARGVELSDVAQIVFELQKPYHPSLSLADCLENVARVLEKREVQHALYTGLALDQLAEQKALPEPLQSIMETDEPLYGVDEILALSITNVYGSIGLTNFGYLDKTKLGVVGRLNAHPTKIHVFLDDLVAAVAAAAASRIAHQHHTSSYNDAPTDAP</sequence>
<dbReference type="RefSeq" id="WP_268006764.1">
    <property type="nucleotide sequence ID" value="NZ_BSUT01000001.1"/>
</dbReference>
<proteinExistence type="predicted"/>
<dbReference type="EMBL" id="CP104067">
    <property type="protein sequence ID" value="WAH42889.1"/>
    <property type="molecule type" value="Genomic_DNA"/>
</dbReference>
<dbReference type="PIRSF" id="PIRSF019587">
    <property type="entry name" value="PGPase"/>
    <property type="match status" value="1"/>
</dbReference>
<dbReference type="Gene3D" id="1.10.3760.10">
    <property type="entry name" value="PgpA-like"/>
    <property type="match status" value="1"/>
</dbReference>
<dbReference type="InterPro" id="IPR036681">
    <property type="entry name" value="PgpA-like_sf"/>
</dbReference>
<protein>
    <submittedName>
        <fullName evidence="2">Phosphatidylglycerophosphatase A</fullName>
    </submittedName>
</protein>
<name>A0ABY6ZIY3_9BACL</name>
<dbReference type="InterPro" id="IPR007686">
    <property type="entry name" value="YutG/PgpA"/>
</dbReference>
<feature type="domain" description="YutG/PgpA" evidence="1">
    <location>
        <begin position="19"/>
        <end position="150"/>
    </location>
</feature>
<dbReference type="Pfam" id="PF04608">
    <property type="entry name" value="PgpA"/>
    <property type="match status" value="1"/>
</dbReference>
<dbReference type="InterPro" id="IPR026038">
    <property type="entry name" value="Put_PGPase"/>
</dbReference>
<reference evidence="2" key="1">
    <citation type="submission" date="2022-08" db="EMBL/GenBank/DDBJ databases">
        <title>Alicyclobacillus fastidiosus DSM 17978, complete genome.</title>
        <authorList>
            <person name="Wang Q."/>
            <person name="Cai R."/>
            <person name="Wang Z."/>
        </authorList>
    </citation>
    <scope>NUCLEOTIDE SEQUENCE</scope>
    <source>
        <strain evidence="2">DSM 17978</strain>
    </source>
</reference>